<reference evidence="1 2" key="1">
    <citation type="submission" date="2020-02" db="EMBL/GenBank/DDBJ databases">
        <title>Complete genome sequence of the novel Campylobacter species Candidatus Campylobacter infans.</title>
        <authorList>
            <person name="Duim B."/>
            <person name="Zomer A."/>
            <person name="van der Graaf L."/>
            <person name="Wagenaar J."/>
        </authorList>
    </citation>
    <scope>NUCLEOTIDE SEQUENCE [LARGE SCALE GENOMIC DNA]</scope>
    <source>
        <strain evidence="1 2">19S00001</strain>
    </source>
</reference>
<evidence type="ECO:0000313" key="1">
    <source>
        <dbReference type="EMBL" id="QLI05150.1"/>
    </source>
</evidence>
<name>A0A7H9CGB2_9BACT</name>
<evidence type="ECO:0000313" key="2">
    <source>
        <dbReference type="Proteomes" id="UP000509414"/>
    </source>
</evidence>
<organism evidence="1 2">
    <name type="scientific">Candidatus Campylobacter infans</name>
    <dbReference type="NCBI Taxonomy" id="2561898"/>
    <lineage>
        <taxon>Bacteria</taxon>
        <taxon>Pseudomonadati</taxon>
        <taxon>Campylobacterota</taxon>
        <taxon>Epsilonproteobacteria</taxon>
        <taxon>Campylobacterales</taxon>
        <taxon>Campylobacteraceae</taxon>
        <taxon>Campylobacter</taxon>
    </lineage>
</organism>
<accession>A0A7H9CGB2</accession>
<gene>
    <name evidence="1" type="ORF">CINF_0628</name>
</gene>
<dbReference type="AlphaFoldDB" id="A0A7H9CGB2"/>
<dbReference type="EMBL" id="CP049075">
    <property type="protein sequence ID" value="QLI05150.1"/>
    <property type="molecule type" value="Genomic_DNA"/>
</dbReference>
<dbReference type="KEGG" id="cinf:CINF_0628"/>
<dbReference type="RefSeq" id="WP_179975718.1">
    <property type="nucleotide sequence ID" value="NZ_CP049075.1"/>
</dbReference>
<protein>
    <submittedName>
        <fullName evidence="1">Uncharacterized protein</fullName>
    </submittedName>
</protein>
<proteinExistence type="predicted"/>
<sequence length="166" mass="19957">MKTKYDEIWEFETKMGVWDEYAIVLRNLANWCMAADSEYRTQEQKELLKQLLSKVCAEYVFSFAVFCFKDTLNYDIKDKDEKTTYKINNERINIIELITRGKNLVSEFDKIARNFNDKYTHEFLEFTHKFLKQANFYLECNKKNKVFINNDINYNIELTPGYGIKI</sequence>
<dbReference type="Proteomes" id="UP000509414">
    <property type="component" value="Chromosome"/>
</dbReference>
<keyword evidence="2" id="KW-1185">Reference proteome</keyword>